<accession>A0A931NFA9</accession>
<comment type="caution">
    <text evidence="1">The sequence shown here is derived from an EMBL/GenBank/DDBJ whole genome shotgun (WGS) entry which is preliminary data.</text>
</comment>
<dbReference type="AlphaFoldDB" id="A0A931NFA9"/>
<sequence length="381" mass="41200">MPLSPLALTRLRRSVCHLSDLPGHWRALSSQPRLDVLSLRPLEDEGERSRCFSANSARRSHARAARWAWQGVRAQQRVINITRAELGSRAGRSLAQQACADAIAQAQRQGVRVVQFSAELRRLFGADSSLLKQRFPGLLFCNGDNAAALLLLEDVQRALGQAFAGSQAPIRVLLLGSDSALAQALQDGLRSQGAVVLGCTAAEAARGHLRTLAPVDAVVVCSADPALHLDLARVHQLRRRQRRLLVIDGVAPPSMDAATRAACGDWVLHQQASRVQLPGLRWGLATAGLHGERRLLDARALEALLLHRALFQRQEPAALGCDWLQHGGLQRLLLGEALRQLAVQLDAPYSGSLRVRSFNLACPEASRAPVSGFSDTLSLAA</sequence>
<dbReference type="EMBL" id="JAEDAK010000002">
    <property type="protein sequence ID" value="MBH9575911.1"/>
    <property type="molecule type" value="Genomic_DNA"/>
</dbReference>
<protein>
    <submittedName>
        <fullName evidence="1">Uncharacterized protein</fullName>
    </submittedName>
</protein>
<dbReference type="Proteomes" id="UP000613266">
    <property type="component" value="Unassembled WGS sequence"/>
</dbReference>
<evidence type="ECO:0000313" key="2">
    <source>
        <dbReference type="Proteomes" id="UP000613266"/>
    </source>
</evidence>
<evidence type="ECO:0000313" key="1">
    <source>
        <dbReference type="EMBL" id="MBH9575911.1"/>
    </source>
</evidence>
<name>A0A931NFA9_9BURK</name>
<reference evidence="1" key="1">
    <citation type="submission" date="2020-12" db="EMBL/GenBank/DDBJ databases">
        <title>The genome sequence of Inhella sp. 1Y17.</title>
        <authorList>
            <person name="Liu Y."/>
        </authorList>
    </citation>
    <scope>NUCLEOTIDE SEQUENCE</scope>
    <source>
        <strain evidence="1">1Y17</strain>
    </source>
</reference>
<keyword evidence="2" id="KW-1185">Reference proteome</keyword>
<proteinExistence type="predicted"/>
<gene>
    <name evidence="1" type="ORF">I7X39_03235</name>
</gene>
<dbReference type="RefSeq" id="WP_198109533.1">
    <property type="nucleotide sequence ID" value="NZ_JAEDAK010000002.1"/>
</dbReference>
<organism evidence="1 2">
    <name type="scientific">Inhella proteolytica</name>
    <dbReference type="NCBI Taxonomy" id="2795029"/>
    <lineage>
        <taxon>Bacteria</taxon>
        <taxon>Pseudomonadati</taxon>
        <taxon>Pseudomonadota</taxon>
        <taxon>Betaproteobacteria</taxon>
        <taxon>Burkholderiales</taxon>
        <taxon>Sphaerotilaceae</taxon>
        <taxon>Inhella</taxon>
    </lineage>
</organism>